<dbReference type="EMBL" id="NBIV01000259">
    <property type="protein sequence ID" value="PXF40805.1"/>
    <property type="molecule type" value="Genomic_DNA"/>
</dbReference>
<sequence>MVKPVPRPMEKKDEVSSTKDGTTGIFPYRSSYEGRAIK</sequence>
<gene>
    <name evidence="2" type="ORF">BWQ96_09463</name>
</gene>
<comment type="caution">
    <text evidence="2">The sequence shown here is derived from an EMBL/GenBank/DDBJ whole genome shotgun (WGS) entry which is preliminary data.</text>
</comment>
<feature type="region of interest" description="Disordered" evidence="1">
    <location>
        <begin position="1"/>
        <end position="38"/>
    </location>
</feature>
<proteinExistence type="predicted"/>
<organism evidence="2 3">
    <name type="scientific">Gracilariopsis chorda</name>
    <dbReference type="NCBI Taxonomy" id="448386"/>
    <lineage>
        <taxon>Eukaryota</taxon>
        <taxon>Rhodophyta</taxon>
        <taxon>Florideophyceae</taxon>
        <taxon>Rhodymeniophycidae</taxon>
        <taxon>Gracilariales</taxon>
        <taxon>Gracilariaceae</taxon>
        <taxon>Gracilariopsis</taxon>
    </lineage>
</organism>
<dbReference type="Proteomes" id="UP000247409">
    <property type="component" value="Unassembled WGS sequence"/>
</dbReference>
<evidence type="ECO:0000313" key="2">
    <source>
        <dbReference type="EMBL" id="PXF40805.1"/>
    </source>
</evidence>
<feature type="compositionally biased region" description="Basic and acidic residues" evidence="1">
    <location>
        <begin position="8"/>
        <end position="17"/>
    </location>
</feature>
<reference evidence="2 3" key="1">
    <citation type="journal article" date="2018" name="Mol. Biol. Evol.">
        <title>Analysis of the draft genome of the red seaweed Gracilariopsis chorda provides insights into genome size evolution in Rhodophyta.</title>
        <authorList>
            <person name="Lee J."/>
            <person name="Yang E.C."/>
            <person name="Graf L."/>
            <person name="Yang J.H."/>
            <person name="Qiu H."/>
            <person name="Zel Zion U."/>
            <person name="Chan C.X."/>
            <person name="Stephens T.G."/>
            <person name="Weber A.P.M."/>
            <person name="Boo G.H."/>
            <person name="Boo S.M."/>
            <person name="Kim K.M."/>
            <person name="Shin Y."/>
            <person name="Jung M."/>
            <person name="Lee S.J."/>
            <person name="Yim H.S."/>
            <person name="Lee J.H."/>
            <person name="Bhattacharya D."/>
            <person name="Yoon H.S."/>
        </authorList>
    </citation>
    <scope>NUCLEOTIDE SEQUENCE [LARGE SCALE GENOMIC DNA]</scope>
    <source>
        <strain evidence="2 3">SKKU-2015</strain>
        <tissue evidence="2">Whole body</tissue>
    </source>
</reference>
<dbReference type="AlphaFoldDB" id="A0A2V3IFD6"/>
<keyword evidence="3" id="KW-1185">Reference proteome</keyword>
<evidence type="ECO:0000313" key="3">
    <source>
        <dbReference type="Proteomes" id="UP000247409"/>
    </source>
</evidence>
<protein>
    <submittedName>
        <fullName evidence="2">Uncharacterized protein</fullName>
    </submittedName>
</protein>
<evidence type="ECO:0000256" key="1">
    <source>
        <dbReference type="SAM" id="MobiDB-lite"/>
    </source>
</evidence>
<accession>A0A2V3IFD6</accession>
<name>A0A2V3IFD6_9FLOR</name>